<proteinExistence type="inferred from homology"/>
<dbReference type="Gene3D" id="3.20.20.70">
    <property type="entry name" value="Aldolase class I"/>
    <property type="match status" value="1"/>
</dbReference>
<feature type="binding site" evidence="5">
    <location>
        <position position="234"/>
    </location>
    <ligand>
        <name>3-dehydroquinate</name>
        <dbReference type="ChEBI" id="CHEBI:32364"/>
    </ligand>
</feature>
<evidence type="ECO:0000256" key="2">
    <source>
        <dbReference type="ARBA" id="ARBA00023141"/>
    </source>
</evidence>
<dbReference type="InterPro" id="IPR050146">
    <property type="entry name" value="Type-I_3-dehydroquinase"/>
</dbReference>
<evidence type="ECO:0000313" key="6">
    <source>
        <dbReference type="EMBL" id="MBM7837293.1"/>
    </source>
</evidence>
<feature type="active site" description="Proton donor/acceptor" evidence="5">
    <location>
        <position position="142"/>
    </location>
</feature>
<comment type="similarity">
    <text evidence="5">Belongs to the type-I 3-dehydroquinase family.</text>
</comment>
<evidence type="ECO:0000313" key="7">
    <source>
        <dbReference type="Proteomes" id="UP001179280"/>
    </source>
</evidence>
<dbReference type="Proteomes" id="UP001179280">
    <property type="component" value="Unassembled WGS sequence"/>
</dbReference>
<dbReference type="PANTHER" id="PTHR43699:SF1">
    <property type="entry name" value="3-DEHYDROQUINATE DEHYDRATASE"/>
    <property type="match status" value="1"/>
</dbReference>
<keyword evidence="2 5" id="KW-0057">Aromatic amino acid biosynthesis</keyword>
<dbReference type="EC" id="4.2.1.10" evidence="5"/>
<sequence>MLHIKKRKQGIHRPMVCTPLVGKTTEELQVELQKVVLKKPDLIEWRIDFFSAIGETATVIQTGAWIKAHANGIPILFTRRSIREGGEAIELSEEAVCALYEAMMGAGDIDLIDIELSCPEELKTQLLTSAQKTGKQTILSFHHFSETPSEEAIIAKLKEAELTGGDVGKVAVMPHSVADVLTLIQATQKANELLSIPVVTMSMGEVGALSRLIGGACGSAVTFAIGSDSSAPGQIPIEELNQVLNVIDRSQSKKTTS</sequence>
<comment type="caution">
    <text evidence="5">Lacks conserved residue(s) required for the propagation of feature annotation.</text>
</comment>
<accession>A0ABS2SP39</accession>
<dbReference type="CDD" id="cd00502">
    <property type="entry name" value="DHQase_I"/>
    <property type="match status" value="1"/>
</dbReference>
<dbReference type="RefSeq" id="WP_204464194.1">
    <property type="nucleotide sequence ID" value="NZ_JAFBCV010000001.1"/>
</dbReference>
<comment type="function">
    <text evidence="5">Involved in the third step of the chorismate pathway, which leads to the biosynthesis of aromatic amino acids. Catalyzes the cis-dehydration of 3-dehydroquinate (DHQ) and introduces the first double bond of the aromatic ring to yield 3-dehydroshikimate.</text>
</comment>
<feature type="binding site" evidence="5">
    <location>
        <begin position="44"/>
        <end position="46"/>
    </location>
    <ligand>
        <name>3-dehydroquinate</name>
        <dbReference type="ChEBI" id="CHEBI:32364"/>
    </ligand>
</feature>
<evidence type="ECO:0000256" key="3">
    <source>
        <dbReference type="ARBA" id="ARBA00023239"/>
    </source>
</evidence>
<feature type="binding site" evidence="5">
    <location>
        <position position="80"/>
    </location>
    <ligand>
        <name>3-dehydroquinate</name>
        <dbReference type="ChEBI" id="CHEBI:32364"/>
    </ligand>
</feature>
<evidence type="ECO:0000256" key="4">
    <source>
        <dbReference type="ARBA" id="ARBA00023270"/>
    </source>
</evidence>
<feature type="active site" description="Schiff-base intermediate with substrate" evidence="5">
    <location>
        <position position="169"/>
    </location>
</feature>
<comment type="catalytic activity">
    <reaction evidence="1 5">
        <text>3-dehydroquinate = 3-dehydroshikimate + H2O</text>
        <dbReference type="Rhea" id="RHEA:21096"/>
        <dbReference type="ChEBI" id="CHEBI:15377"/>
        <dbReference type="ChEBI" id="CHEBI:16630"/>
        <dbReference type="ChEBI" id="CHEBI:32364"/>
        <dbReference type="EC" id="4.2.1.10"/>
    </reaction>
</comment>
<keyword evidence="3 5" id="KW-0456">Lyase</keyword>
<dbReference type="EMBL" id="JAFBCV010000001">
    <property type="protein sequence ID" value="MBM7837293.1"/>
    <property type="molecule type" value="Genomic_DNA"/>
</dbReference>
<dbReference type="GO" id="GO:0003855">
    <property type="term" value="F:3-dehydroquinate dehydratase activity"/>
    <property type="evidence" value="ECO:0007669"/>
    <property type="project" value="UniProtKB-EC"/>
</dbReference>
<dbReference type="NCBIfam" id="TIGR01093">
    <property type="entry name" value="aroD"/>
    <property type="match status" value="1"/>
</dbReference>
<evidence type="ECO:0000256" key="1">
    <source>
        <dbReference type="ARBA" id="ARBA00001864"/>
    </source>
</evidence>
<keyword evidence="5" id="KW-0028">Amino-acid biosynthesis</keyword>
<dbReference type="SUPFAM" id="SSF51569">
    <property type="entry name" value="Aldolase"/>
    <property type="match status" value="1"/>
</dbReference>
<dbReference type="Pfam" id="PF01487">
    <property type="entry name" value="DHquinase_I"/>
    <property type="match status" value="1"/>
</dbReference>
<organism evidence="6 7">
    <name type="scientific">Shouchella xiaoxiensis</name>
    <dbReference type="NCBI Taxonomy" id="766895"/>
    <lineage>
        <taxon>Bacteria</taxon>
        <taxon>Bacillati</taxon>
        <taxon>Bacillota</taxon>
        <taxon>Bacilli</taxon>
        <taxon>Bacillales</taxon>
        <taxon>Bacillaceae</taxon>
        <taxon>Shouchella</taxon>
    </lineage>
</organism>
<protein>
    <recommendedName>
        <fullName evidence="5">3-dehydroquinate dehydratase</fullName>
        <shortName evidence="5">3-dehydroquinase</shortName>
        <ecNumber evidence="5">4.2.1.10</ecNumber>
    </recommendedName>
    <alternativeName>
        <fullName evidence="5">Type I DHQase</fullName>
    </alternativeName>
    <alternativeName>
        <fullName evidence="5">Type I dehydroquinase</fullName>
        <shortName evidence="5">DHQ1</shortName>
    </alternativeName>
</protein>
<name>A0ABS2SP39_9BACI</name>
<dbReference type="InterPro" id="IPR013785">
    <property type="entry name" value="Aldolase_TIM"/>
</dbReference>
<keyword evidence="7" id="KW-1185">Reference proteome</keyword>
<evidence type="ECO:0000256" key="5">
    <source>
        <dbReference type="HAMAP-Rule" id="MF_00214"/>
    </source>
</evidence>
<dbReference type="HAMAP" id="MF_00214">
    <property type="entry name" value="AroD"/>
    <property type="match status" value="1"/>
</dbReference>
<comment type="subunit">
    <text evidence="5">Homodimer.</text>
</comment>
<reference evidence="6" key="1">
    <citation type="submission" date="2021-01" db="EMBL/GenBank/DDBJ databases">
        <title>Genomic Encyclopedia of Type Strains, Phase IV (KMG-IV): sequencing the most valuable type-strain genomes for metagenomic binning, comparative biology and taxonomic classification.</title>
        <authorList>
            <person name="Goeker M."/>
        </authorList>
    </citation>
    <scope>NUCLEOTIDE SEQUENCE</scope>
    <source>
        <strain evidence="6">DSM 21943</strain>
    </source>
</reference>
<dbReference type="InterPro" id="IPR001381">
    <property type="entry name" value="DHquinase_I"/>
</dbReference>
<keyword evidence="4 5" id="KW-0704">Schiff base</keyword>
<feature type="binding site" evidence="5">
    <location>
        <position position="230"/>
    </location>
    <ligand>
        <name>3-dehydroquinate</name>
        <dbReference type="ChEBI" id="CHEBI:32364"/>
    </ligand>
</feature>
<dbReference type="PANTHER" id="PTHR43699">
    <property type="entry name" value="3-DEHYDROQUINATE DEHYDRATASE"/>
    <property type="match status" value="1"/>
</dbReference>
<gene>
    <name evidence="5" type="primary">aroD</name>
    <name evidence="6" type="ORF">JOC54_000524</name>
</gene>
<comment type="caution">
    <text evidence="6">The sequence shown here is derived from an EMBL/GenBank/DDBJ whole genome shotgun (WGS) entry which is preliminary data.</text>
</comment>
<feature type="binding site" evidence="5">
    <location>
        <position position="211"/>
    </location>
    <ligand>
        <name>3-dehydroquinate</name>
        <dbReference type="ChEBI" id="CHEBI:32364"/>
    </ligand>
</feature>
<comment type="pathway">
    <text evidence="5">Metabolic intermediate biosynthesis; chorismate biosynthesis; chorismate from D-erythrose 4-phosphate and phosphoenolpyruvate: step 3/7.</text>
</comment>